<evidence type="ECO:0000313" key="3">
    <source>
        <dbReference type="EMBL" id="SYX86530.1"/>
    </source>
</evidence>
<evidence type="ECO:0008006" key="5">
    <source>
        <dbReference type="Google" id="ProtNLM"/>
    </source>
</evidence>
<keyword evidence="2" id="KW-0812">Transmembrane</keyword>
<dbReference type="EMBL" id="LS992241">
    <property type="protein sequence ID" value="SYX86530.1"/>
    <property type="molecule type" value="Genomic_DNA"/>
</dbReference>
<evidence type="ECO:0000256" key="1">
    <source>
        <dbReference type="SAM" id="MobiDB-lite"/>
    </source>
</evidence>
<name>A0A383RHV1_PAEAL</name>
<keyword evidence="2" id="KW-0472">Membrane</keyword>
<accession>A0A383RHV1</accession>
<keyword evidence="2" id="KW-1133">Transmembrane helix</keyword>
<feature type="transmembrane region" description="Helical" evidence="2">
    <location>
        <begin position="108"/>
        <end position="134"/>
    </location>
</feature>
<dbReference type="RefSeq" id="WP_138188444.1">
    <property type="nucleotide sequence ID" value="NZ_LS992241.1"/>
</dbReference>
<reference evidence="4" key="1">
    <citation type="submission" date="2018-08" db="EMBL/GenBank/DDBJ databases">
        <authorList>
            <person name="Chevrot R."/>
        </authorList>
    </citation>
    <scope>NUCLEOTIDE SEQUENCE [LARGE SCALE GENOMIC DNA]</scope>
</reference>
<evidence type="ECO:0000256" key="2">
    <source>
        <dbReference type="SAM" id="Phobius"/>
    </source>
</evidence>
<dbReference type="AlphaFoldDB" id="A0A383RHV1"/>
<feature type="compositionally biased region" description="Basic and acidic residues" evidence="1">
    <location>
        <begin position="40"/>
        <end position="54"/>
    </location>
</feature>
<evidence type="ECO:0000313" key="4">
    <source>
        <dbReference type="Proteomes" id="UP000304148"/>
    </source>
</evidence>
<sequence>MSDQEGKDKKLLDYEYEPLQQDISLARLHRSHSGSEPEDVETKTEAESDVHEELPVVGKPAQQPVFEERRKQRLRKVKEAAKPASEEEQEEPQPPQQKPVRRSKARKWIFRLAIVPLLCVLATFGGMVAGFVVLGKGSFTDALNVNTWTHLFQLVFG</sequence>
<dbReference type="Proteomes" id="UP000304148">
    <property type="component" value="Chromosome"/>
</dbReference>
<organism evidence="3 4">
    <name type="scientific">Paenibacillus alvei</name>
    <name type="common">Bacillus alvei</name>
    <dbReference type="NCBI Taxonomy" id="44250"/>
    <lineage>
        <taxon>Bacteria</taxon>
        <taxon>Bacillati</taxon>
        <taxon>Bacillota</taxon>
        <taxon>Bacilli</taxon>
        <taxon>Bacillales</taxon>
        <taxon>Paenibacillaceae</taxon>
        <taxon>Paenibacillus</taxon>
    </lineage>
</organism>
<proteinExistence type="predicted"/>
<gene>
    <name evidence="3" type="ORF">PBLR_14956</name>
</gene>
<feature type="region of interest" description="Disordered" evidence="1">
    <location>
        <begin position="23"/>
        <end position="100"/>
    </location>
</feature>
<dbReference type="Pfam" id="PF11772">
    <property type="entry name" value="EpuA"/>
    <property type="match status" value="1"/>
</dbReference>
<dbReference type="InterPro" id="IPR024596">
    <property type="entry name" value="RNApol_su_b/EpuA"/>
</dbReference>
<protein>
    <recommendedName>
        <fullName evidence="5">DNA-directed RNA polymerase subunit beta</fullName>
    </recommendedName>
</protein>